<dbReference type="Gene3D" id="3.30.70.580">
    <property type="entry name" value="Pseudouridine synthase I, catalytic domain, N-terminal subdomain"/>
    <property type="match status" value="1"/>
</dbReference>
<dbReference type="Gene3D" id="3.30.70.1560">
    <property type="entry name" value="Alpha-L RNA-binding motif"/>
    <property type="match status" value="1"/>
</dbReference>
<proteinExistence type="inferred from homology"/>
<evidence type="ECO:0000256" key="4">
    <source>
        <dbReference type="RuleBase" id="RU003887"/>
    </source>
</evidence>
<name>A0A2N7Q9P5_9BACT</name>
<evidence type="ECO:0000256" key="3">
    <source>
        <dbReference type="PROSITE-ProRule" id="PRU00182"/>
    </source>
</evidence>
<dbReference type="InterPro" id="IPR036986">
    <property type="entry name" value="S4_RNA-bd_sf"/>
</dbReference>
<dbReference type="PROSITE" id="PS50889">
    <property type="entry name" value="S4"/>
    <property type="match status" value="1"/>
</dbReference>
<dbReference type="InterPro" id="IPR018496">
    <property type="entry name" value="PsdUridine_synth_RsuA/RluB_CS"/>
</dbReference>
<dbReference type="InterPro" id="IPR002942">
    <property type="entry name" value="S4_RNA-bd"/>
</dbReference>
<dbReference type="InterPro" id="IPR020103">
    <property type="entry name" value="PsdUridine_synth_cat_dom_sf"/>
</dbReference>
<evidence type="ECO:0000256" key="2">
    <source>
        <dbReference type="ARBA" id="ARBA00023235"/>
    </source>
</evidence>
<dbReference type="GO" id="GO:0000455">
    <property type="term" value="P:enzyme-directed rRNA pseudouridine synthesis"/>
    <property type="evidence" value="ECO:0007669"/>
    <property type="project" value="UniProtKB-ARBA"/>
</dbReference>
<dbReference type="Pfam" id="PF01479">
    <property type="entry name" value="S4"/>
    <property type="match status" value="1"/>
</dbReference>
<keyword evidence="2 4" id="KW-0413">Isomerase</keyword>
<dbReference type="Gene3D" id="3.10.290.10">
    <property type="entry name" value="RNA-binding S4 domain"/>
    <property type="match status" value="1"/>
</dbReference>
<evidence type="ECO:0000259" key="5">
    <source>
        <dbReference type="SMART" id="SM00363"/>
    </source>
</evidence>
<dbReference type="PANTHER" id="PTHR47683:SF2">
    <property type="entry name" value="RNA-BINDING S4 DOMAIN-CONTAINING PROTEIN"/>
    <property type="match status" value="1"/>
</dbReference>
<dbReference type="InterPro" id="IPR000748">
    <property type="entry name" value="PsdUridine_synth_RsuA/RluB/E/F"/>
</dbReference>
<dbReference type="InterPro" id="IPR020094">
    <property type="entry name" value="TruA/RsuA/RluB/E/F_N"/>
</dbReference>
<dbReference type="SUPFAM" id="SSF55174">
    <property type="entry name" value="Alpha-L RNA-binding motif"/>
    <property type="match status" value="1"/>
</dbReference>
<evidence type="ECO:0000313" key="6">
    <source>
        <dbReference type="EMBL" id="PMP95022.1"/>
    </source>
</evidence>
<dbReference type="GO" id="GO:0003723">
    <property type="term" value="F:RNA binding"/>
    <property type="evidence" value="ECO:0007669"/>
    <property type="project" value="UniProtKB-KW"/>
</dbReference>
<gene>
    <name evidence="6" type="ORF">C0169_05830</name>
</gene>
<dbReference type="InterPro" id="IPR042092">
    <property type="entry name" value="PsdUridine_s_RsuA/RluB/E/F_cat"/>
</dbReference>
<dbReference type="AlphaFoldDB" id="A0A2N7Q9P5"/>
<comment type="caution">
    <text evidence="6">The sequence shown here is derived from an EMBL/GenBank/DDBJ whole genome shotgun (WGS) entry which is preliminary data.</text>
</comment>
<dbReference type="CDD" id="cd02870">
    <property type="entry name" value="PseudoU_synth_RsuA_like"/>
    <property type="match status" value="1"/>
</dbReference>
<dbReference type="EMBL" id="PNJD01000358">
    <property type="protein sequence ID" value="PMP95022.1"/>
    <property type="molecule type" value="Genomic_DNA"/>
</dbReference>
<dbReference type="GO" id="GO:0120159">
    <property type="term" value="F:rRNA pseudouridine synthase activity"/>
    <property type="evidence" value="ECO:0007669"/>
    <property type="project" value="UniProtKB-ARBA"/>
</dbReference>
<dbReference type="EC" id="5.4.99.-" evidence="4"/>
<accession>A0A2N7Q9P5</accession>
<dbReference type="SMART" id="SM00363">
    <property type="entry name" value="S4"/>
    <property type="match status" value="1"/>
</dbReference>
<keyword evidence="3" id="KW-0694">RNA-binding</keyword>
<dbReference type="PROSITE" id="PS01149">
    <property type="entry name" value="PSI_RSU"/>
    <property type="match status" value="1"/>
</dbReference>
<evidence type="ECO:0000313" key="7">
    <source>
        <dbReference type="Proteomes" id="UP000235619"/>
    </source>
</evidence>
<dbReference type="NCBIfam" id="TIGR00093">
    <property type="entry name" value="pseudouridine synthase"/>
    <property type="match status" value="1"/>
</dbReference>
<evidence type="ECO:0000256" key="1">
    <source>
        <dbReference type="ARBA" id="ARBA00008348"/>
    </source>
</evidence>
<dbReference type="PANTHER" id="PTHR47683">
    <property type="entry name" value="PSEUDOURIDINE SYNTHASE FAMILY PROTEIN-RELATED"/>
    <property type="match status" value="1"/>
</dbReference>
<dbReference type="Pfam" id="PF00849">
    <property type="entry name" value="PseudoU_synth_2"/>
    <property type="match status" value="1"/>
</dbReference>
<reference evidence="6 7" key="1">
    <citation type="submission" date="2018-01" db="EMBL/GenBank/DDBJ databases">
        <title>Metagenomic assembled genomes from two thermal pools in the Uzon Caldera, Kamchatka, Russia.</title>
        <authorList>
            <person name="Wilkins L."/>
            <person name="Ettinger C."/>
        </authorList>
    </citation>
    <scope>NUCLEOTIDE SEQUENCE [LARGE SCALE GENOMIC DNA]</scope>
    <source>
        <strain evidence="6">ARK-04</strain>
    </source>
</reference>
<dbReference type="SUPFAM" id="SSF55120">
    <property type="entry name" value="Pseudouridine synthase"/>
    <property type="match status" value="1"/>
</dbReference>
<dbReference type="CDD" id="cd00165">
    <property type="entry name" value="S4"/>
    <property type="match status" value="1"/>
</dbReference>
<dbReference type="InterPro" id="IPR050343">
    <property type="entry name" value="RsuA_PseudoU_synthase"/>
</dbReference>
<dbReference type="InterPro" id="IPR006145">
    <property type="entry name" value="PsdUridine_synth_RsuA/RluA"/>
</dbReference>
<comment type="similarity">
    <text evidence="1 4">Belongs to the pseudouridine synthase RsuA family.</text>
</comment>
<protein>
    <recommendedName>
        <fullName evidence="4">Pseudouridine synthase</fullName>
        <ecNumber evidence="4">5.4.99.-</ecNumber>
    </recommendedName>
</protein>
<dbReference type="Proteomes" id="UP000235619">
    <property type="component" value="Unassembled WGS sequence"/>
</dbReference>
<organism evidence="6 7">
    <name type="scientific">Thermodesulfobacterium geofontis</name>
    <dbReference type="NCBI Taxonomy" id="1295609"/>
    <lineage>
        <taxon>Bacteria</taxon>
        <taxon>Pseudomonadati</taxon>
        <taxon>Thermodesulfobacteriota</taxon>
        <taxon>Thermodesulfobacteria</taxon>
        <taxon>Thermodesulfobacteriales</taxon>
        <taxon>Thermodesulfobacteriaceae</taxon>
        <taxon>Thermodesulfobacterium</taxon>
    </lineage>
</organism>
<feature type="domain" description="RNA-binding S4" evidence="5">
    <location>
        <begin position="1"/>
        <end position="65"/>
    </location>
</feature>
<sequence>MRLNKFLSFCGIVSRRKAEKLILSGKVSVNGQVIRDLSYKINPEKDKVYINGKLIIPPPKVYYLFYKPKGVLTSLYDPHHKETLRPFLEKLPFKVFPVGRLDKYSEGLILLTNDGELANLLLHPRYEVKRVYRVWVAPKIEEEKIKTLFKSGIIIENKLIKPLNFNFLKKDKDKWIYEITVKEGVKREVRRIIDYLGGKVHRLIRIKFGPLSLVNLKPGEIRPLSKKEYKELLLFVSQLKNSKILDNTSSAELT</sequence>
<dbReference type="FunFam" id="3.10.290.10:FF:000003">
    <property type="entry name" value="Pseudouridine synthase"/>
    <property type="match status" value="1"/>
</dbReference>